<dbReference type="PANTHER" id="PTHR33877">
    <property type="entry name" value="SLL1193 PROTEIN"/>
    <property type="match status" value="1"/>
</dbReference>
<evidence type="ECO:0000313" key="2">
    <source>
        <dbReference type="EMBL" id="SVA59665.1"/>
    </source>
</evidence>
<organism evidence="2">
    <name type="scientific">marine metagenome</name>
    <dbReference type="NCBI Taxonomy" id="408172"/>
    <lineage>
        <taxon>unclassified sequences</taxon>
        <taxon>metagenomes</taxon>
        <taxon>ecological metagenomes</taxon>
    </lineage>
</organism>
<dbReference type="Pfam" id="PF14279">
    <property type="entry name" value="HNH_5"/>
    <property type="match status" value="1"/>
</dbReference>
<proteinExistence type="predicted"/>
<dbReference type="EMBL" id="UINC01013888">
    <property type="protein sequence ID" value="SVA59665.1"/>
    <property type="molecule type" value="Genomic_DNA"/>
</dbReference>
<protein>
    <recommendedName>
        <fullName evidence="1">HNH nuclease domain-containing protein</fullName>
    </recommendedName>
</protein>
<sequence length="189" mass="21914">MTVPTTLNSCPALVLNADFRPLNYFPLSLWSWQDTVKSVFLNRVNVISEYDRTVHSPSWAITLPSVIALKEYVHLARRPAFTRFHVFLRDQFTCQYCDGIFPTNVLTFDHLVPRSRGGRTEWTNVVAACSNCNLKKANKLLHEAGMKIRRKPVQPSNYQLQKIGKGFPPNYLHESWRDFLYWDAELDPI</sequence>
<name>A0A381X4I4_9ZZZZ</name>
<dbReference type="AlphaFoldDB" id="A0A381X4I4"/>
<dbReference type="PANTHER" id="PTHR33877:SF2">
    <property type="entry name" value="OS07G0170200 PROTEIN"/>
    <property type="match status" value="1"/>
</dbReference>
<dbReference type="SMART" id="SM00507">
    <property type="entry name" value="HNHc"/>
    <property type="match status" value="1"/>
</dbReference>
<dbReference type="Gene3D" id="1.10.30.50">
    <property type="match status" value="1"/>
</dbReference>
<dbReference type="CDD" id="cd00085">
    <property type="entry name" value="HNHc"/>
    <property type="match status" value="1"/>
</dbReference>
<reference evidence="2" key="1">
    <citation type="submission" date="2018-05" db="EMBL/GenBank/DDBJ databases">
        <authorList>
            <person name="Lanie J.A."/>
            <person name="Ng W.-L."/>
            <person name="Kazmierczak K.M."/>
            <person name="Andrzejewski T.M."/>
            <person name="Davidsen T.M."/>
            <person name="Wayne K.J."/>
            <person name="Tettelin H."/>
            <person name="Glass J.I."/>
            <person name="Rusch D."/>
            <person name="Podicherti R."/>
            <person name="Tsui H.-C.T."/>
            <person name="Winkler M.E."/>
        </authorList>
    </citation>
    <scope>NUCLEOTIDE SEQUENCE</scope>
</reference>
<gene>
    <name evidence="2" type="ORF">METZ01_LOCUS112519</name>
</gene>
<feature type="domain" description="HNH nuclease" evidence="1">
    <location>
        <begin position="81"/>
        <end position="134"/>
    </location>
</feature>
<accession>A0A381X4I4</accession>
<dbReference type="InterPro" id="IPR052892">
    <property type="entry name" value="NA-targeting_endonuclease"/>
</dbReference>
<dbReference type="InterPro" id="IPR029471">
    <property type="entry name" value="HNH_5"/>
</dbReference>
<dbReference type="InterPro" id="IPR003615">
    <property type="entry name" value="HNH_nuc"/>
</dbReference>
<evidence type="ECO:0000259" key="1">
    <source>
        <dbReference type="SMART" id="SM00507"/>
    </source>
</evidence>